<dbReference type="CDD" id="cd00082">
    <property type="entry name" value="HisKA"/>
    <property type="match status" value="1"/>
</dbReference>
<keyword evidence="7" id="KW-0418">Kinase</keyword>
<dbReference type="Gene3D" id="1.10.287.130">
    <property type="match status" value="1"/>
</dbReference>
<dbReference type="SUPFAM" id="SSF55874">
    <property type="entry name" value="ATPase domain of HSP90 chaperone/DNA topoisomerase II/histidine kinase"/>
    <property type="match status" value="1"/>
</dbReference>
<keyword evidence="4" id="KW-0597">Phosphoprotein</keyword>
<dbReference type="Pfam" id="PF00672">
    <property type="entry name" value="HAMP"/>
    <property type="match status" value="1"/>
</dbReference>
<dbReference type="EC" id="2.7.13.3" evidence="3"/>
<protein>
    <recommendedName>
        <fullName evidence="3">histidine kinase</fullName>
        <ecNumber evidence="3">2.7.13.3</ecNumber>
    </recommendedName>
</protein>
<feature type="transmembrane region" description="Helical" evidence="11">
    <location>
        <begin position="12"/>
        <end position="34"/>
    </location>
</feature>
<feature type="transmembrane region" description="Helical" evidence="11">
    <location>
        <begin position="163"/>
        <end position="182"/>
    </location>
</feature>
<dbReference type="EMBL" id="JAPKNK010000006">
    <property type="protein sequence ID" value="MCX5570451.1"/>
    <property type="molecule type" value="Genomic_DNA"/>
</dbReference>
<evidence type="ECO:0000313" key="15">
    <source>
        <dbReference type="Proteomes" id="UP001144805"/>
    </source>
</evidence>
<dbReference type="Gene3D" id="6.10.340.10">
    <property type="match status" value="1"/>
</dbReference>
<keyword evidence="9" id="KW-0902">Two-component regulatory system</keyword>
<dbReference type="SUPFAM" id="SSF158472">
    <property type="entry name" value="HAMP domain-like"/>
    <property type="match status" value="1"/>
</dbReference>
<dbReference type="Pfam" id="PF00512">
    <property type="entry name" value="HisKA"/>
    <property type="match status" value="1"/>
</dbReference>
<dbReference type="InterPro" id="IPR004358">
    <property type="entry name" value="Sig_transdc_His_kin-like_C"/>
</dbReference>
<comment type="caution">
    <text evidence="14">The sequence shown here is derived from an EMBL/GenBank/DDBJ whole genome shotgun (WGS) entry which is preliminary data.</text>
</comment>
<sequence length="464" mass="50006">MTAFGKVVRTTAFKLSAIYFVVFSVFAIAFVGWITRETDRFLTQQVRDTIEAEIGVLADEGLRSGLTGIVAAIEQRSRVPGASLYVVTDSQGRVVAGNVTEVPPALLKLSGLDPVTVPYKRLEGETTHHIAMVQVLPLPNGFRMLVGRDISEIERIRDLIGKAMISAVVLLICLALVSWFFVSRRVLKRIDSVTATSRQIMAGDLSGRLEITPAGDEFDRLAENLNAMLDRIMHLLHGLKDVSDNIAHDLKTPLTRLRTRVETTLAGPADVEAYRTALEATIEESDQLIRTFNALLMIARVEAGSPDGALGPLDLAQIAADVVEFYEPVAEEAGVTLTLSAEGPLPLSGSRELISQALANLLDNAIKYVASGESVVEAPTVAVTARQVENEIVVSVADNGPGIPEAERVRVLQRFVRLEKSRSQPGSGLGLSLVDAVVKLHHGTVALGDAEPGLVVTLRFPAEN</sequence>
<evidence type="ECO:0000256" key="6">
    <source>
        <dbReference type="ARBA" id="ARBA00022692"/>
    </source>
</evidence>
<dbReference type="PANTHER" id="PTHR45436:SF8">
    <property type="entry name" value="HISTIDINE KINASE"/>
    <property type="match status" value="1"/>
</dbReference>
<dbReference type="SMART" id="SM00304">
    <property type="entry name" value="HAMP"/>
    <property type="match status" value="1"/>
</dbReference>
<keyword evidence="15" id="KW-1185">Reference proteome</keyword>
<keyword evidence="8 11" id="KW-1133">Transmembrane helix</keyword>
<evidence type="ECO:0000259" key="13">
    <source>
        <dbReference type="PROSITE" id="PS50885"/>
    </source>
</evidence>
<keyword evidence="14" id="KW-0067">ATP-binding</keyword>
<dbReference type="RefSeq" id="WP_266339425.1">
    <property type="nucleotide sequence ID" value="NZ_JAPKNK010000006.1"/>
</dbReference>
<dbReference type="PRINTS" id="PR00344">
    <property type="entry name" value="BCTRLSENSOR"/>
</dbReference>
<dbReference type="InterPro" id="IPR005467">
    <property type="entry name" value="His_kinase_dom"/>
</dbReference>
<dbReference type="GO" id="GO:0005886">
    <property type="term" value="C:plasma membrane"/>
    <property type="evidence" value="ECO:0007669"/>
    <property type="project" value="TreeGrafter"/>
</dbReference>
<dbReference type="GO" id="GO:0000155">
    <property type="term" value="F:phosphorelay sensor kinase activity"/>
    <property type="evidence" value="ECO:0007669"/>
    <property type="project" value="InterPro"/>
</dbReference>
<proteinExistence type="predicted"/>
<evidence type="ECO:0000256" key="7">
    <source>
        <dbReference type="ARBA" id="ARBA00022777"/>
    </source>
</evidence>
<evidence type="ECO:0000313" key="14">
    <source>
        <dbReference type="EMBL" id="MCX5570451.1"/>
    </source>
</evidence>
<dbReference type="InterPro" id="IPR003594">
    <property type="entry name" value="HATPase_dom"/>
</dbReference>
<feature type="domain" description="HAMP" evidence="13">
    <location>
        <begin position="184"/>
        <end position="237"/>
    </location>
</feature>
<keyword evidence="10 11" id="KW-0472">Membrane</keyword>
<dbReference type="Pfam" id="PF02518">
    <property type="entry name" value="HATPase_c"/>
    <property type="match status" value="1"/>
</dbReference>
<evidence type="ECO:0000256" key="4">
    <source>
        <dbReference type="ARBA" id="ARBA00022553"/>
    </source>
</evidence>
<feature type="domain" description="Histidine kinase" evidence="12">
    <location>
        <begin position="245"/>
        <end position="464"/>
    </location>
</feature>
<evidence type="ECO:0000256" key="11">
    <source>
        <dbReference type="SAM" id="Phobius"/>
    </source>
</evidence>
<dbReference type="Gene3D" id="3.30.565.10">
    <property type="entry name" value="Histidine kinase-like ATPase, C-terminal domain"/>
    <property type="match status" value="1"/>
</dbReference>
<evidence type="ECO:0000259" key="12">
    <source>
        <dbReference type="PROSITE" id="PS50109"/>
    </source>
</evidence>
<dbReference type="PROSITE" id="PS50885">
    <property type="entry name" value="HAMP"/>
    <property type="match status" value="1"/>
</dbReference>
<evidence type="ECO:0000256" key="1">
    <source>
        <dbReference type="ARBA" id="ARBA00000085"/>
    </source>
</evidence>
<accession>A0A9X3E3D6</accession>
<dbReference type="GO" id="GO:0005524">
    <property type="term" value="F:ATP binding"/>
    <property type="evidence" value="ECO:0007669"/>
    <property type="project" value="UniProtKB-KW"/>
</dbReference>
<dbReference type="SMART" id="SM00387">
    <property type="entry name" value="HATPase_c"/>
    <property type="match status" value="1"/>
</dbReference>
<evidence type="ECO:0000256" key="3">
    <source>
        <dbReference type="ARBA" id="ARBA00012438"/>
    </source>
</evidence>
<dbReference type="InterPro" id="IPR003660">
    <property type="entry name" value="HAMP_dom"/>
</dbReference>
<dbReference type="SMART" id="SM00388">
    <property type="entry name" value="HisKA"/>
    <property type="match status" value="1"/>
</dbReference>
<name>A0A9X3E3D6_9HYPH</name>
<dbReference type="PROSITE" id="PS50109">
    <property type="entry name" value="HIS_KIN"/>
    <property type="match status" value="1"/>
</dbReference>
<dbReference type="InterPro" id="IPR003661">
    <property type="entry name" value="HisK_dim/P_dom"/>
</dbReference>
<dbReference type="Proteomes" id="UP001144805">
    <property type="component" value="Unassembled WGS sequence"/>
</dbReference>
<dbReference type="InterPro" id="IPR050428">
    <property type="entry name" value="TCS_sensor_his_kinase"/>
</dbReference>
<evidence type="ECO:0000256" key="8">
    <source>
        <dbReference type="ARBA" id="ARBA00022989"/>
    </source>
</evidence>
<comment type="catalytic activity">
    <reaction evidence="1">
        <text>ATP + protein L-histidine = ADP + protein N-phospho-L-histidine.</text>
        <dbReference type="EC" id="2.7.13.3"/>
    </reaction>
</comment>
<dbReference type="PANTHER" id="PTHR45436">
    <property type="entry name" value="SENSOR HISTIDINE KINASE YKOH"/>
    <property type="match status" value="1"/>
</dbReference>
<evidence type="ECO:0000256" key="9">
    <source>
        <dbReference type="ARBA" id="ARBA00023012"/>
    </source>
</evidence>
<dbReference type="InterPro" id="IPR036097">
    <property type="entry name" value="HisK_dim/P_sf"/>
</dbReference>
<evidence type="ECO:0000256" key="5">
    <source>
        <dbReference type="ARBA" id="ARBA00022679"/>
    </source>
</evidence>
<gene>
    <name evidence="14" type="ORF">OSH07_14680</name>
</gene>
<comment type="subcellular location">
    <subcellularLocation>
        <location evidence="2">Membrane</location>
    </subcellularLocation>
</comment>
<dbReference type="InterPro" id="IPR036890">
    <property type="entry name" value="HATPase_C_sf"/>
</dbReference>
<keyword evidence="6 11" id="KW-0812">Transmembrane</keyword>
<dbReference type="CDD" id="cd06225">
    <property type="entry name" value="HAMP"/>
    <property type="match status" value="1"/>
</dbReference>
<dbReference type="SUPFAM" id="SSF47384">
    <property type="entry name" value="Homodimeric domain of signal transducing histidine kinase"/>
    <property type="match status" value="1"/>
</dbReference>
<evidence type="ECO:0000256" key="2">
    <source>
        <dbReference type="ARBA" id="ARBA00004370"/>
    </source>
</evidence>
<keyword evidence="5" id="KW-0808">Transferase</keyword>
<keyword evidence="14" id="KW-0547">Nucleotide-binding</keyword>
<organism evidence="14 15">
    <name type="scientific">Kaistia nematophila</name>
    <dbReference type="NCBI Taxonomy" id="2994654"/>
    <lineage>
        <taxon>Bacteria</taxon>
        <taxon>Pseudomonadati</taxon>
        <taxon>Pseudomonadota</taxon>
        <taxon>Alphaproteobacteria</taxon>
        <taxon>Hyphomicrobiales</taxon>
        <taxon>Kaistiaceae</taxon>
        <taxon>Kaistia</taxon>
    </lineage>
</organism>
<dbReference type="AlphaFoldDB" id="A0A9X3E3D6"/>
<evidence type="ECO:0000256" key="10">
    <source>
        <dbReference type="ARBA" id="ARBA00023136"/>
    </source>
</evidence>
<reference evidence="14" key="1">
    <citation type="submission" date="2022-11" db="EMBL/GenBank/DDBJ databases">
        <title>Biodiversity and phylogenetic relationships of bacteria.</title>
        <authorList>
            <person name="Machado R.A.R."/>
            <person name="Bhat A."/>
            <person name="Loulou A."/>
            <person name="Kallel S."/>
        </authorList>
    </citation>
    <scope>NUCLEOTIDE SEQUENCE</scope>
    <source>
        <strain evidence="14">K-TC2</strain>
    </source>
</reference>